<feature type="region of interest" description="Disordered" evidence="4">
    <location>
        <begin position="694"/>
        <end position="719"/>
    </location>
</feature>
<evidence type="ECO:0000256" key="3">
    <source>
        <dbReference type="PROSITE-ProRule" id="PRU00284"/>
    </source>
</evidence>
<reference evidence="8 10" key="2">
    <citation type="submission" date="2019-03" db="EMBL/GenBank/DDBJ databases">
        <title>Genomic Encyclopedia of Type Strains, Phase IV (KMG-IV): sequencing the most valuable type-strain genomes for metagenomic binning, comparative biology and taxonomic classification.</title>
        <authorList>
            <person name="Goeker M."/>
        </authorList>
    </citation>
    <scope>NUCLEOTIDE SEQUENCE [LARGE SCALE GENOMIC DNA]</scope>
    <source>
        <strain evidence="8 10">DSM 101483</strain>
    </source>
</reference>
<dbReference type="Pfam" id="PF00015">
    <property type="entry name" value="MCPsignal"/>
    <property type="match status" value="1"/>
</dbReference>
<dbReference type="SMART" id="SM01358">
    <property type="entry name" value="HBM"/>
    <property type="match status" value="1"/>
</dbReference>
<dbReference type="KEGG" id="dej:AWY79_08370"/>
<dbReference type="Proteomes" id="UP000055611">
    <property type="component" value="Chromosome"/>
</dbReference>
<dbReference type="EMBL" id="CP014206">
    <property type="protein sequence ID" value="AMK11127.1"/>
    <property type="molecule type" value="Genomic_DNA"/>
</dbReference>
<evidence type="ECO:0000256" key="1">
    <source>
        <dbReference type="ARBA" id="ARBA00022500"/>
    </source>
</evidence>
<protein>
    <submittedName>
        <fullName evidence="8">Methyl-accepting chemotaxis protein</fullName>
    </submittedName>
</protein>
<sequence length="719" mass="77808">MFNKLKLRTKLLLGFGTASLLLLAVVVIYQYASSTAIGSFHRLLDEEAAISSHAEQAEVYMLQCRRDEKDFLLRKDRKYLDDFSGNLAKVNEYAGAIVPLSRAIGQPELAAKAESIKASAAEYAGAFGELVSAWERRGLDPKSGLQGKFRDVVHQAESVFTRHEVQDLYIDFLLLRRWEKDFHRTGTDKYLNRAQDTMDRFEHDLALRQNQDEVLGRMGESLAAYRAAFSRFRDSRSEADYQAVREAAAAIEQPLESVFVPDVQALLLMVRRGEKDYLLRGDESYVRKTHAGLDKLVAAFENSVADERYVREAKELVAAYRESFDALVAEDANIAAITERMRKAVHAIEPVVAEISATGEQLSKARAVQVEADAGTLSGAAMILGLLAIAASIAFAVFIMRSVLMQLGTDPLELVRVTRAIAEGKLGVRFGGTIREGSVYGAMLAMVQKLVAVIGEVSEAAYNVSSGSRELNSTAESVAHGANHQAAGVEEVSASVEEIVSSIQQNSENAAQTEAISRKASQDAEEGGRAVSATVSAMRDIADKISVIEEIARQTNLLALNAAIEAARAGEQGKGFAVVAAEVRKLAERSGQAAAEISELSVNSVAVAERAGTMLEKMVPDILKTAELIQEISAASNEQSAGASQINHGIQALDTTIQQNASASEELASTAEELSGQAQQMQITVSFFDLEGAQGRHAAPARALPPASPPEKEEDLQRY</sequence>
<dbReference type="Proteomes" id="UP000295506">
    <property type="component" value="Unassembled WGS sequence"/>
</dbReference>
<accession>A0A126QMT5</accession>
<evidence type="ECO:0000259" key="6">
    <source>
        <dbReference type="PROSITE" id="PS50111"/>
    </source>
</evidence>
<dbReference type="Gene3D" id="1.10.287.950">
    <property type="entry name" value="Methyl-accepting chemotaxis protein"/>
    <property type="match status" value="1"/>
</dbReference>
<dbReference type="InterPro" id="IPR051310">
    <property type="entry name" value="MCP_chemotaxis"/>
</dbReference>
<keyword evidence="3" id="KW-0807">Transducer</keyword>
<evidence type="ECO:0000313" key="8">
    <source>
        <dbReference type="EMBL" id="TDT92144.1"/>
    </source>
</evidence>
<name>A0A126QMT5_9BACT</name>
<dbReference type="RefSeq" id="WP_066802434.1">
    <property type="nucleotide sequence ID" value="NZ_CP014206.1"/>
</dbReference>
<dbReference type="InterPro" id="IPR004089">
    <property type="entry name" value="MCPsignal_dom"/>
</dbReference>
<gene>
    <name evidence="7" type="ORF">AWY79_08370</name>
    <name evidence="8" type="ORF">EDC59_101548</name>
</gene>
<dbReference type="InterPro" id="IPR032255">
    <property type="entry name" value="HBM"/>
</dbReference>
<dbReference type="CDD" id="cd11386">
    <property type="entry name" value="MCP_signal"/>
    <property type="match status" value="1"/>
</dbReference>
<dbReference type="GO" id="GO:0006935">
    <property type="term" value="P:chemotaxis"/>
    <property type="evidence" value="ECO:0007669"/>
    <property type="project" value="UniProtKB-KW"/>
</dbReference>
<keyword evidence="5" id="KW-0812">Transmembrane</keyword>
<keyword evidence="5" id="KW-1133">Transmembrane helix</keyword>
<proteinExistence type="inferred from homology"/>
<dbReference type="PANTHER" id="PTHR43531:SF11">
    <property type="entry name" value="METHYL-ACCEPTING CHEMOTAXIS PROTEIN 3"/>
    <property type="match status" value="1"/>
</dbReference>
<keyword evidence="5" id="KW-0472">Membrane</keyword>
<feature type="region of interest" description="Disordered" evidence="4">
    <location>
        <begin position="510"/>
        <end position="529"/>
    </location>
</feature>
<evidence type="ECO:0000313" key="10">
    <source>
        <dbReference type="Proteomes" id="UP000295506"/>
    </source>
</evidence>
<feature type="transmembrane region" description="Helical" evidence="5">
    <location>
        <begin position="12"/>
        <end position="32"/>
    </location>
</feature>
<dbReference type="SMART" id="SM00283">
    <property type="entry name" value="MA"/>
    <property type="match status" value="1"/>
</dbReference>
<feature type="compositionally biased region" description="Basic and acidic residues" evidence="4">
    <location>
        <begin position="516"/>
        <end position="528"/>
    </location>
</feature>
<dbReference type="SUPFAM" id="SSF58104">
    <property type="entry name" value="Methyl-accepting chemotaxis protein (MCP) signaling domain"/>
    <property type="match status" value="1"/>
</dbReference>
<evidence type="ECO:0000313" key="7">
    <source>
        <dbReference type="EMBL" id="AMK11127.1"/>
    </source>
</evidence>
<dbReference type="GO" id="GO:0007165">
    <property type="term" value="P:signal transduction"/>
    <property type="evidence" value="ECO:0007669"/>
    <property type="project" value="UniProtKB-KW"/>
</dbReference>
<dbReference type="EMBL" id="SOBK01000001">
    <property type="protein sequence ID" value="TDT92144.1"/>
    <property type="molecule type" value="Genomic_DNA"/>
</dbReference>
<feature type="transmembrane region" description="Helical" evidence="5">
    <location>
        <begin position="377"/>
        <end position="399"/>
    </location>
</feature>
<keyword evidence="9" id="KW-1185">Reference proteome</keyword>
<dbReference type="AlphaFoldDB" id="A0A126QMT5"/>
<dbReference type="PANTHER" id="PTHR43531">
    <property type="entry name" value="PROTEIN ICFG"/>
    <property type="match status" value="1"/>
</dbReference>
<dbReference type="GO" id="GO:0005886">
    <property type="term" value="C:plasma membrane"/>
    <property type="evidence" value="ECO:0007669"/>
    <property type="project" value="TreeGrafter"/>
</dbReference>
<organism evidence="8 10">
    <name type="scientific">Pseudodesulfovibrio indicus</name>
    <dbReference type="NCBI Taxonomy" id="1716143"/>
    <lineage>
        <taxon>Bacteria</taxon>
        <taxon>Pseudomonadati</taxon>
        <taxon>Thermodesulfobacteriota</taxon>
        <taxon>Desulfovibrionia</taxon>
        <taxon>Desulfovibrionales</taxon>
        <taxon>Desulfovibrionaceae</taxon>
    </lineage>
</organism>
<evidence type="ECO:0000256" key="2">
    <source>
        <dbReference type="ARBA" id="ARBA00029447"/>
    </source>
</evidence>
<evidence type="ECO:0000313" key="9">
    <source>
        <dbReference type="Proteomes" id="UP000055611"/>
    </source>
</evidence>
<keyword evidence="1" id="KW-0145">Chemotaxis</keyword>
<reference evidence="7 9" key="1">
    <citation type="journal article" date="2016" name="Front. Microbiol.">
        <title>Genome Sequence of the Piezophilic, Mesophilic Sulfate-Reducing Bacterium Desulfovibrio indicus J2T.</title>
        <authorList>
            <person name="Cao J."/>
            <person name="Maignien L."/>
            <person name="Shao Z."/>
            <person name="Alain K."/>
            <person name="Jebbar M."/>
        </authorList>
    </citation>
    <scope>NUCLEOTIDE SEQUENCE [LARGE SCALE GENOMIC DNA]</scope>
    <source>
        <strain evidence="7 9">J2</strain>
    </source>
</reference>
<dbReference type="GO" id="GO:0004888">
    <property type="term" value="F:transmembrane signaling receptor activity"/>
    <property type="evidence" value="ECO:0007669"/>
    <property type="project" value="TreeGrafter"/>
</dbReference>
<evidence type="ECO:0000256" key="5">
    <source>
        <dbReference type="SAM" id="Phobius"/>
    </source>
</evidence>
<feature type="domain" description="Methyl-accepting transducer" evidence="6">
    <location>
        <begin position="460"/>
        <end position="675"/>
    </location>
</feature>
<comment type="similarity">
    <text evidence="2">Belongs to the methyl-accepting chemotaxis (MCP) protein family.</text>
</comment>
<evidence type="ECO:0000256" key="4">
    <source>
        <dbReference type="SAM" id="MobiDB-lite"/>
    </source>
</evidence>
<dbReference type="PROSITE" id="PS50111">
    <property type="entry name" value="CHEMOTAXIS_TRANSDUC_2"/>
    <property type="match status" value="1"/>
</dbReference>